<evidence type="ECO:0000313" key="13">
    <source>
        <dbReference type="Proteomes" id="UP000031552"/>
    </source>
</evidence>
<dbReference type="PANTHER" id="PTHR47410:SF5">
    <property type="entry name" value="TOLL-LIKE RECEPTOR 3"/>
    <property type="match status" value="1"/>
</dbReference>
<gene>
    <name evidence="12" type="ORF">CSEC_1747</name>
</gene>
<keyword evidence="11" id="KW-0325">Glycoprotein</keyword>
<evidence type="ECO:0000313" key="12">
    <source>
        <dbReference type="EMBL" id="CDR34558.1"/>
    </source>
</evidence>
<name>A0A090D2P8_9BACT</name>
<proteinExistence type="predicted"/>
<evidence type="ECO:0000256" key="3">
    <source>
        <dbReference type="ARBA" id="ARBA00022614"/>
    </source>
</evidence>
<keyword evidence="10" id="KW-0675">Receptor</keyword>
<dbReference type="SMART" id="SM00369">
    <property type="entry name" value="LRR_TYP"/>
    <property type="match status" value="6"/>
</dbReference>
<keyword evidence="13" id="KW-1185">Reference proteome</keyword>
<dbReference type="SUPFAM" id="SSF52058">
    <property type="entry name" value="L domain-like"/>
    <property type="match status" value="1"/>
</dbReference>
<evidence type="ECO:0000256" key="1">
    <source>
        <dbReference type="ARBA" id="ARBA00004177"/>
    </source>
</evidence>
<dbReference type="InterPro" id="IPR003591">
    <property type="entry name" value="Leu-rich_rpt_typical-subtyp"/>
</dbReference>
<keyword evidence="4" id="KW-0812">Transmembrane</keyword>
<comment type="caution">
    <text evidence="12">The sequence shown here is derived from an EMBL/GenBank/DDBJ whole genome shotgun (WGS) entry which is preliminary data.</text>
</comment>
<sequence length="365" mass="41768">MSVSNGYSIKDSENSFSLSPFHKLPDEITQKILIEANWLRSVEVCKLWRSCLIDSRLVSQSIGKNAILQNFCRRMIGKQEEVSTKQERLNLALAKITDFGFNPNLSLHFVSRISSSLEGMEALKCFFTHLAKREDLEEASELMNSSTFKRSKALDQHLLMRRWFRKHQSKLALIEKLELIGIGLTEIPQEIQFFTGIKVLDLKNNQITFLSPDLFVALPKLEKINLRGNLLETIPVDWGDKLSCLKYLFISHNKLRGLPPNFGKYWPNLVSLCLSHNLLKEVPKSFNCRFQKLEILMLSHNQIETLSETCCSSMTCLKTLDLHSNQLKALPNKIGINSPLTAFSCDLEVNKIPQKLKKIMKKVVC</sequence>
<evidence type="ECO:0000256" key="10">
    <source>
        <dbReference type="ARBA" id="ARBA00023170"/>
    </source>
</evidence>
<evidence type="ECO:0000256" key="11">
    <source>
        <dbReference type="ARBA" id="ARBA00023180"/>
    </source>
</evidence>
<dbReference type="InterPro" id="IPR032675">
    <property type="entry name" value="LRR_dom_sf"/>
</dbReference>
<keyword evidence="8" id="KW-1133">Transmembrane helix</keyword>
<organism evidence="12 13">
    <name type="scientific">Candidatus Criblamydia sequanensis CRIB-18</name>
    <dbReference type="NCBI Taxonomy" id="1437425"/>
    <lineage>
        <taxon>Bacteria</taxon>
        <taxon>Pseudomonadati</taxon>
        <taxon>Chlamydiota</taxon>
        <taxon>Chlamydiia</taxon>
        <taxon>Parachlamydiales</taxon>
        <taxon>Candidatus Criblamydiaceae</taxon>
        <taxon>Candidatus Criblamydia</taxon>
    </lineage>
</organism>
<evidence type="ECO:0000256" key="2">
    <source>
        <dbReference type="ARBA" id="ARBA00004370"/>
    </source>
</evidence>
<keyword evidence="7" id="KW-0967">Endosome</keyword>
<dbReference type="Pfam" id="PF13855">
    <property type="entry name" value="LRR_8"/>
    <property type="match status" value="2"/>
</dbReference>
<keyword evidence="3" id="KW-0433">Leucine-rich repeat</keyword>
<dbReference type="AlphaFoldDB" id="A0A090D2P8"/>
<dbReference type="InterPro" id="IPR001611">
    <property type="entry name" value="Leu-rich_rpt"/>
</dbReference>
<evidence type="ECO:0000256" key="9">
    <source>
        <dbReference type="ARBA" id="ARBA00023136"/>
    </source>
</evidence>
<dbReference type="GO" id="GO:0005886">
    <property type="term" value="C:plasma membrane"/>
    <property type="evidence" value="ECO:0007669"/>
    <property type="project" value="TreeGrafter"/>
</dbReference>
<reference evidence="12" key="2">
    <citation type="submission" date="2014-09" db="EMBL/GenBank/DDBJ databases">
        <title>Criblamydia sequanensis harbors a mega-plasmid encoding arsenite resistance.</title>
        <authorList>
            <person name="Bertelli C."/>
            <person name="Goesmann A."/>
            <person name="Greub G."/>
        </authorList>
    </citation>
    <scope>NUCLEOTIDE SEQUENCE [LARGE SCALE GENOMIC DNA]</scope>
    <source>
        <strain evidence="12">CRIB-18</strain>
    </source>
</reference>
<dbReference type="RefSeq" id="WP_053331944.1">
    <property type="nucleotide sequence ID" value="NZ_CCEJ010000008.1"/>
</dbReference>
<evidence type="ECO:0000256" key="4">
    <source>
        <dbReference type="ARBA" id="ARBA00022692"/>
    </source>
</evidence>
<dbReference type="eggNOG" id="COG4886">
    <property type="taxonomic scope" value="Bacteria"/>
</dbReference>
<dbReference type="OrthoDB" id="434937at2"/>
<keyword evidence="6" id="KW-0677">Repeat</keyword>
<dbReference type="GO" id="GO:0007249">
    <property type="term" value="P:canonical NF-kappaB signal transduction"/>
    <property type="evidence" value="ECO:0007669"/>
    <property type="project" value="TreeGrafter"/>
</dbReference>
<dbReference type="STRING" id="1437425.CSEC_1747"/>
<comment type="subcellular location">
    <subcellularLocation>
        <location evidence="1">Endosome</location>
    </subcellularLocation>
    <subcellularLocation>
        <location evidence="2">Membrane</location>
    </subcellularLocation>
</comment>
<evidence type="ECO:0000256" key="6">
    <source>
        <dbReference type="ARBA" id="ARBA00022737"/>
    </source>
</evidence>
<dbReference type="GO" id="GO:0038187">
    <property type="term" value="F:pattern recognition receptor activity"/>
    <property type="evidence" value="ECO:0007669"/>
    <property type="project" value="TreeGrafter"/>
</dbReference>
<accession>A0A090D2P8</accession>
<dbReference type="SMART" id="SM00364">
    <property type="entry name" value="LRR_BAC"/>
    <property type="match status" value="4"/>
</dbReference>
<dbReference type="EMBL" id="CCEJ010000008">
    <property type="protein sequence ID" value="CDR34558.1"/>
    <property type="molecule type" value="Genomic_DNA"/>
</dbReference>
<dbReference type="Proteomes" id="UP000031552">
    <property type="component" value="Unassembled WGS sequence"/>
</dbReference>
<dbReference type="Pfam" id="PF00560">
    <property type="entry name" value="LRR_1"/>
    <property type="match status" value="1"/>
</dbReference>
<evidence type="ECO:0008006" key="14">
    <source>
        <dbReference type="Google" id="ProtNLM"/>
    </source>
</evidence>
<dbReference type="PROSITE" id="PS51450">
    <property type="entry name" value="LRR"/>
    <property type="match status" value="3"/>
</dbReference>
<dbReference type="GO" id="GO:0051607">
    <property type="term" value="P:defense response to virus"/>
    <property type="evidence" value="ECO:0007669"/>
    <property type="project" value="TreeGrafter"/>
</dbReference>
<protein>
    <recommendedName>
        <fullName evidence="14">Leucine-rich repeat-containing protein</fullName>
    </recommendedName>
</protein>
<evidence type="ECO:0000256" key="5">
    <source>
        <dbReference type="ARBA" id="ARBA00022729"/>
    </source>
</evidence>
<evidence type="ECO:0000256" key="8">
    <source>
        <dbReference type="ARBA" id="ARBA00022989"/>
    </source>
</evidence>
<dbReference type="PANTHER" id="PTHR47410">
    <property type="entry name" value="TOLL-LIKE RECEPTOR 7-RELATED"/>
    <property type="match status" value="1"/>
</dbReference>
<dbReference type="Gene3D" id="3.80.10.10">
    <property type="entry name" value="Ribonuclease Inhibitor"/>
    <property type="match status" value="2"/>
</dbReference>
<keyword evidence="5" id="KW-0732">Signal</keyword>
<reference evidence="12" key="1">
    <citation type="submission" date="2013-12" db="EMBL/GenBank/DDBJ databases">
        <authorList>
            <person name="Linke B."/>
        </authorList>
    </citation>
    <scope>NUCLEOTIDE SEQUENCE [LARGE SCALE GENOMIC DNA]</scope>
    <source>
        <strain evidence="12">CRIB-18</strain>
    </source>
</reference>
<keyword evidence="9" id="KW-0472">Membrane</keyword>
<evidence type="ECO:0000256" key="7">
    <source>
        <dbReference type="ARBA" id="ARBA00022753"/>
    </source>
</evidence>